<reference evidence="1 2" key="1">
    <citation type="submission" date="2023-11" db="EMBL/GenBank/DDBJ databases">
        <title>MicrobeMod: A computational toolkit for identifying prokaryotic methylation and restriction-modification with nanopore sequencing.</title>
        <authorList>
            <person name="Crits-Christoph A."/>
            <person name="Kang S.C."/>
            <person name="Lee H."/>
            <person name="Ostrov N."/>
        </authorList>
    </citation>
    <scope>NUCLEOTIDE SEQUENCE [LARGE SCALE GENOMIC DNA]</scope>
    <source>
        <strain evidence="1 2">DSMZ 700</strain>
    </source>
</reference>
<protein>
    <submittedName>
        <fullName evidence="1">Uncharacterized protein</fullName>
    </submittedName>
</protein>
<evidence type="ECO:0000313" key="2">
    <source>
        <dbReference type="Proteomes" id="UP001279553"/>
    </source>
</evidence>
<dbReference type="RefSeq" id="WP_319615861.1">
    <property type="nucleotide sequence ID" value="NZ_JAWXYB010000018.1"/>
</dbReference>
<proteinExistence type="predicted"/>
<dbReference type="Proteomes" id="UP001279553">
    <property type="component" value="Unassembled WGS sequence"/>
</dbReference>
<keyword evidence="2" id="KW-1185">Reference proteome</keyword>
<dbReference type="EMBL" id="JAWXYB010000018">
    <property type="protein sequence ID" value="MDX5933009.1"/>
    <property type="molecule type" value="Genomic_DNA"/>
</dbReference>
<gene>
    <name evidence="1" type="ORF">SIL87_19840</name>
</gene>
<organism evidence="1 2">
    <name type="scientific">Acidiphilium acidophilum</name>
    <name type="common">Thiobacillus acidophilus</name>
    <dbReference type="NCBI Taxonomy" id="76588"/>
    <lineage>
        <taxon>Bacteria</taxon>
        <taxon>Pseudomonadati</taxon>
        <taxon>Pseudomonadota</taxon>
        <taxon>Alphaproteobacteria</taxon>
        <taxon>Acetobacterales</taxon>
        <taxon>Acidocellaceae</taxon>
        <taxon>Acidiphilium</taxon>
    </lineage>
</organism>
<accession>A0AAW9DV59</accession>
<sequence length="72" mass="7863">MRTARDETIRSASGRDLVPVKSAMIEDEMAKLGLNLSRRSHAPGKRVIRDAYTAGQEAGERFEFMPGITAAA</sequence>
<evidence type="ECO:0000313" key="1">
    <source>
        <dbReference type="EMBL" id="MDX5933009.1"/>
    </source>
</evidence>
<dbReference type="AlphaFoldDB" id="A0AAW9DV59"/>
<name>A0AAW9DV59_ACIAO</name>
<comment type="caution">
    <text evidence="1">The sequence shown here is derived from an EMBL/GenBank/DDBJ whole genome shotgun (WGS) entry which is preliminary data.</text>
</comment>